<dbReference type="SUPFAM" id="SSF56281">
    <property type="entry name" value="Metallo-hydrolase/oxidoreductase"/>
    <property type="match status" value="1"/>
</dbReference>
<dbReference type="PANTHER" id="PTHR42663">
    <property type="entry name" value="HYDROLASE C777.06C-RELATED-RELATED"/>
    <property type="match status" value="1"/>
</dbReference>
<evidence type="ECO:0000259" key="1">
    <source>
        <dbReference type="SMART" id="SM00849"/>
    </source>
</evidence>
<dbReference type="InterPro" id="IPR036866">
    <property type="entry name" value="RibonucZ/Hydroxyglut_hydro"/>
</dbReference>
<feature type="domain" description="Metallo-beta-lactamase" evidence="1">
    <location>
        <begin position="34"/>
        <end position="223"/>
    </location>
</feature>
<evidence type="ECO:0000313" key="3">
    <source>
        <dbReference type="Proteomes" id="UP000632828"/>
    </source>
</evidence>
<evidence type="ECO:0000313" key="2">
    <source>
        <dbReference type="EMBL" id="MBD1400668.1"/>
    </source>
</evidence>
<proteinExistence type="predicted"/>
<dbReference type="Pfam" id="PF12706">
    <property type="entry name" value="Lactamase_B_2"/>
    <property type="match status" value="1"/>
</dbReference>
<accession>A0A8J6QXB9</accession>
<dbReference type="Proteomes" id="UP000632828">
    <property type="component" value="Unassembled WGS sequence"/>
</dbReference>
<dbReference type="CDD" id="cd16279">
    <property type="entry name" value="metallo-hydrolase-like_MBL-fold"/>
    <property type="match status" value="1"/>
</dbReference>
<sequence length="265" mass="28784">MNIVLLGTGTSTGIPVVGCRCRVCCSADPHNQRTRCSALLSCGGHNLLIDTATDLRQQALREDIQHIDAVLYTHCHADHVHGIDDLRGFNVPGGNPIPLYADPQTLISLRRNFKYIFDPCQPPGYVPKLTLHPLAGPMDLFGLEIIPIPLRHGAQPATGYRCGPFAYLTDCNRIPDSSLALLKGLELLVLDGLRFKPHPTHFNIPAAVAIAQSIGAKQTLLTHLSHDVDHAGVDADLPDGINLAYDGQRFSFDVPYHFLPATGDP</sequence>
<dbReference type="Gene3D" id="3.60.15.10">
    <property type="entry name" value="Ribonuclease Z/Hydroxyacylglutathione hydrolase-like"/>
    <property type="match status" value="1"/>
</dbReference>
<name>A0A8J6QXB9_9BACT</name>
<dbReference type="SMART" id="SM00849">
    <property type="entry name" value="Lactamase_B"/>
    <property type="match status" value="1"/>
</dbReference>
<dbReference type="NCBIfam" id="NF038231">
    <property type="entry name" value="MBL_Geo_Pelo"/>
    <property type="match status" value="1"/>
</dbReference>
<dbReference type="InterPro" id="IPR001279">
    <property type="entry name" value="Metallo-B-lactamas"/>
</dbReference>
<dbReference type="AlphaFoldDB" id="A0A8J6QXB9"/>
<comment type="caution">
    <text evidence="2">The sequence shown here is derived from an EMBL/GenBank/DDBJ whole genome shotgun (WGS) entry which is preliminary data.</text>
</comment>
<organism evidence="2 3">
    <name type="scientific">Pelovirga terrestris</name>
    <dbReference type="NCBI Taxonomy" id="2771352"/>
    <lineage>
        <taxon>Bacteria</taxon>
        <taxon>Pseudomonadati</taxon>
        <taxon>Thermodesulfobacteriota</taxon>
        <taxon>Desulfuromonadia</taxon>
        <taxon>Geobacterales</taxon>
        <taxon>Geobacteraceae</taxon>
        <taxon>Pelovirga</taxon>
    </lineage>
</organism>
<keyword evidence="3" id="KW-1185">Reference proteome</keyword>
<dbReference type="PANTHER" id="PTHR42663:SF6">
    <property type="entry name" value="HYDROLASE C777.06C-RELATED"/>
    <property type="match status" value="1"/>
</dbReference>
<reference evidence="2" key="1">
    <citation type="submission" date="2020-09" db="EMBL/GenBank/DDBJ databases">
        <title>Pelobacter alkaliphilus sp. nov., a novel anaerobic arsenate-reducing bacterium from terrestrial mud volcano.</title>
        <authorList>
            <person name="Khomyakova M.A."/>
            <person name="Merkel A.Y."/>
            <person name="Slobodkin A.I."/>
        </authorList>
    </citation>
    <scope>NUCLEOTIDE SEQUENCE</scope>
    <source>
        <strain evidence="2">M08fum</strain>
    </source>
</reference>
<protein>
    <submittedName>
        <fullName evidence="2">MBL fold metallo-hydrolase</fullName>
    </submittedName>
</protein>
<gene>
    <name evidence="2" type="ORF">ICT70_08310</name>
</gene>
<dbReference type="EMBL" id="JACWUN010000008">
    <property type="protein sequence ID" value="MBD1400668.1"/>
    <property type="molecule type" value="Genomic_DNA"/>
</dbReference>